<accession>A0AC34R9N0</accession>
<reference evidence="2" key="1">
    <citation type="submission" date="2022-11" db="UniProtKB">
        <authorList>
            <consortium name="WormBaseParasite"/>
        </authorList>
    </citation>
    <scope>IDENTIFICATION</scope>
</reference>
<protein>
    <submittedName>
        <fullName evidence="2">Uncharacterized protein</fullName>
    </submittedName>
</protein>
<organism evidence="1 2">
    <name type="scientific">Panagrolaimus sp. JU765</name>
    <dbReference type="NCBI Taxonomy" id="591449"/>
    <lineage>
        <taxon>Eukaryota</taxon>
        <taxon>Metazoa</taxon>
        <taxon>Ecdysozoa</taxon>
        <taxon>Nematoda</taxon>
        <taxon>Chromadorea</taxon>
        <taxon>Rhabditida</taxon>
        <taxon>Tylenchina</taxon>
        <taxon>Panagrolaimomorpha</taxon>
        <taxon>Panagrolaimoidea</taxon>
        <taxon>Panagrolaimidae</taxon>
        <taxon>Panagrolaimus</taxon>
    </lineage>
</organism>
<name>A0AC34R9N0_9BILA</name>
<sequence length="253" mass="28591">MYIYQQVNITLNYFAYPVDVDTELKYGERVFPSVTFCHLNPWNISAAETGPLSDLIKAYRDGTNAASFGFTSNTYDKVKRAEKWAQFYYEDMVAADKLLAASYDYNDLFITCSYDTVNCNETQFQSFYDPFFGRCHTFNFDGSEKSSRAGPTYGLRAVLRTRPSEYLPWIHTVGAAVFIHGSDETPFVDAFGYYVPVGTASSIGVRYVTREKLPSPYSTCSDTGGSQKNYYQAGYEVEACIRSCLQDKIIAQC</sequence>
<proteinExistence type="predicted"/>
<evidence type="ECO:0000313" key="1">
    <source>
        <dbReference type="Proteomes" id="UP000887576"/>
    </source>
</evidence>
<dbReference type="WBParaSite" id="JU765_v2.g4867.t1">
    <property type="protein sequence ID" value="JU765_v2.g4867.t1"/>
    <property type="gene ID" value="JU765_v2.g4867"/>
</dbReference>
<evidence type="ECO:0000313" key="2">
    <source>
        <dbReference type="WBParaSite" id="JU765_v2.g4867.t1"/>
    </source>
</evidence>
<dbReference type="Proteomes" id="UP000887576">
    <property type="component" value="Unplaced"/>
</dbReference>